<dbReference type="GO" id="GO:0051301">
    <property type="term" value="P:cell division"/>
    <property type="evidence" value="ECO:0007669"/>
    <property type="project" value="TreeGrafter"/>
</dbReference>
<keyword evidence="8" id="KW-0378">Hydrolase</keyword>
<dbReference type="SUPFAM" id="SSF57716">
    <property type="entry name" value="Glucocorticoid receptor-like (DNA-binding domain)"/>
    <property type="match status" value="1"/>
</dbReference>
<dbReference type="EMBL" id="QNBD01000039">
    <property type="protein sequence ID" value="RKX72217.1"/>
    <property type="molecule type" value="Genomic_DNA"/>
</dbReference>
<dbReference type="InterPro" id="IPR038366">
    <property type="entry name" value="Znf_CppX_C4_sf"/>
</dbReference>
<dbReference type="GO" id="GO:0051603">
    <property type="term" value="P:proteolysis involved in protein catabolic process"/>
    <property type="evidence" value="ECO:0007669"/>
    <property type="project" value="TreeGrafter"/>
</dbReference>
<dbReference type="Pfam" id="PF06689">
    <property type="entry name" value="zf-C4_ClpX"/>
    <property type="match status" value="1"/>
</dbReference>
<evidence type="ECO:0000256" key="2">
    <source>
        <dbReference type="ARBA" id="ARBA00022741"/>
    </source>
</evidence>
<proteinExistence type="inferred from homology"/>
<dbReference type="InterPro" id="IPR004487">
    <property type="entry name" value="Clp_protease_ATP-bd_su_ClpX"/>
</dbReference>
<dbReference type="InterPro" id="IPR010603">
    <property type="entry name" value="Znf_CppX_C4"/>
</dbReference>
<comment type="similarity">
    <text evidence="6">Belongs to the ClpX chaperone family.</text>
</comment>
<dbReference type="SMART" id="SM00994">
    <property type="entry name" value="zf-C4_ClpX"/>
    <property type="match status" value="1"/>
</dbReference>
<dbReference type="FunFam" id="1.10.8.60:FF:000002">
    <property type="entry name" value="ATP-dependent Clp protease ATP-binding subunit ClpX"/>
    <property type="match status" value="1"/>
</dbReference>
<accession>A0A660SN53</accession>
<dbReference type="Gene3D" id="1.10.8.60">
    <property type="match status" value="1"/>
</dbReference>
<gene>
    <name evidence="8" type="ORF">DRP43_01290</name>
</gene>
<keyword evidence="3 6" id="KW-0862">Zinc</keyword>
<dbReference type="SUPFAM" id="SSF52540">
    <property type="entry name" value="P-loop containing nucleoside triphosphate hydrolases"/>
    <property type="match status" value="1"/>
</dbReference>
<evidence type="ECO:0000256" key="5">
    <source>
        <dbReference type="ARBA" id="ARBA00023186"/>
    </source>
</evidence>
<dbReference type="InterPro" id="IPR019489">
    <property type="entry name" value="Clp_ATPase_C"/>
</dbReference>
<dbReference type="NCBIfam" id="TIGR00382">
    <property type="entry name" value="clpX"/>
    <property type="match status" value="1"/>
</dbReference>
<evidence type="ECO:0000313" key="9">
    <source>
        <dbReference type="Proteomes" id="UP000271125"/>
    </source>
</evidence>
<dbReference type="Proteomes" id="UP000271125">
    <property type="component" value="Unassembled WGS sequence"/>
</dbReference>
<evidence type="ECO:0000313" key="8">
    <source>
        <dbReference type="EMBL" id="RKX72217.1"/>
    </source>
</evidence>
<dbReference type="PANTHER" id="PTHR48102">
    <property type="entry name" value="ATP-DEPENDENT CLP PROTEASE ATP-BINDING SUBUNIT CLPX-LIKE, MITOCHONDRIAL-RELATED"/>
    <property type="match status" value="1"/>
</dbReference>
<dbReference type="PANTHER" id="PTHR48102:SF7">
    <property type="entry name" value="ATP-DEPENDENT CLP PROTEASE ATP-BINDING SUBUNIT CLPX-LIKE, MITOCHONDRIAL"/>
    <property type="match status" value="1"/>
</dbReference>
<evidence type="ECO:0000256" key="3">
    <source>
        <dbReference type="ARBA" id="ARBA00022833"/>
    </source>
</evidence>
<dbReference type="GO" id="GO:0046983">
    <property type="term" value="F:protein dimerization activity"/>
    <property type="evidence" value="ECO:0007669"/>
    <property type="project" value="UniProtKB-UniRule"/>
</dbReference>
<reference evidence="8 9" key="1">
    <citation type="submission" date="2018-06" db="EMBL/GenBank/DDBJ databases">
        <title>Extensive metabolic versatility and redundancy in microbially diverse, dynamic hydrothermal sediments.</title>
        <authorList>
            <person name="Dombrowski N."/>
            <person name="Teske A."/>
            <person name="Baker B.J."/>
        </authorList>
    </citation>
    <scope>NUCLEOTIDE SEQUENCE [LARGE SCALE GENOMIC DNA]</scope>
    <source>
        <strain evidence="8">B10_G13</strain>
    </source>
</reference>
<dbReference type="PROSITE" id="PS51902">
    <property type="entry name" value="CLPX_ZB"/>
    <property type="match status" value="1"/>
</dbReference>
<dbReference type="Gene3D" id="6.20.220.10">
    <property type="entry name" value="ClpX chaperone, C4-type zinc finger domain"/>
    <property type="match status" value="1"/>
</dbReference>
<comment type="caution">
    <text evidence="8">The sequence shown here is derived from an EMBL/GenBank/DDBJ whole genome shotgun (WGS) entry which is preliminary data.</text>
</comment>
<protein>
    <submittedName>
        <fullName evidence="8">ATP-dependent Clp protease ATP-binding subunit ClpX</fullName>
    </submittedName>
</protein>
<keyword evidence="4 8" id="KW-0067">ATP-binding</keyword>
<keyword evidence="5 6" id="KW-0143">Chaperone</keyword>
<dbReference type="AlphaFoldDB" id="A0A660SN53"/>
<evidence type="ECO:0000259" key="7">
    <source>
        <dbReference type="PROSITE" id="PS51902"/>
    </source>
</evidence>
<organism evidence="8 9">
    <name type="scientific">candidate division TA06 bacterium</name>
    <dbReference type="NCBI Taxonomy" id="2250710"/>
    <lineage>
        <taxon>Bacteria</taxon>
        <taxon>Bacteria division TA06</taxon>
    </lineage>
</organism>
<feature type="binding site" evidence="6">
    <location>
        <position position="39"/>
    </location>
    <ligand>
        <name>Zn(2+)</name>
        <dbReference type="ChEBI" id="CHEBI:29105"/>
    </ligand>
</feature>
<evidence type="ECO:0000256" key="1">
    <source>
        <dbReference type="ARBA" id="ARBA00022723"/>
    </source>
</evidence>
<dbReference type="Pfam" id="PF10431">
    <property type="entry name" value="ClpB_D2-small"/>
    <property type="match status" value="1"/>
</dbReference>
<dbReference type="InterPro" id="IPR050052">
    <property type="entry name" value="ATP-dep_Clp_protease_ClpX"/>
</dbReference>
<keyword evidence="1 6" id="KW-0479">Metal-binding</keyword>
<dbReference type="GO" id="GO:0008233">
    <property type="term" value="F:peptidase activity"/>
    <property type="evidence" value="ECO:0007669"/>
    <property type="project" value="UniProtKB-KW"/>
</dbReference>
<keyword evidence="8" id="KW-0645">Protease</keyword>
<dbReference type="GO" id="GO:0005524">
    <property type="term" value="F:ATP binding"/>
    <property type="evidence" value="ECO:0007669"/>
    <property type="project" value="UniProtKB-KW"/>
</dbReference>
<dbReference type="GO" id="GO:0051082">
    <property type="term" value="F:unfolded protein binding"/>
    <property type="evidence" value="ECO:0007669"/>
    <property type="project" value="UniProtKB-UniRule"/>
</dbReference>
<dbReference type="GO" id="GO:0009376">
    <property type="term" value="C:HslUV protease complex"/>
    <property type="evidence" value="ECO:0007669"/>
    <property type="project" value="TreeGrafter"/>
</dbReference>
<feature type="binding site" evidence="6">
    <location>
        <position position="36"/>
    </location>
    <ligand>
        <name>Zn(2+)</name>
        <dbReference type="ChEBI" id="CHEBI:29105"/>
    </ligand>
</feature>
<dbReference type="Pfam" id="PF07724">
    <property type="entry name" value="AAA_2"/>
    <property type="match status" value="1"/>
</dbReference>
<feature type="binding site" evidence="6">
    <location>
        <position position="14"/>
    </location>
    <ligand>
        <name>Zn(2+)</name>
        <dbReference type="ChEBI" id="CHEBI:29105"/>
    </ligand>
</feature>
<dbReference type="Gene3D" id="3.40.50.300">
    <property type="entry name" value="P-loop containing nucleotide triphosphate hydrolases"/>
    <property type="match status" value="1"/>
</dbReference>
<dbReference type="GO" id="GO:0140662">
    <property type="term" value="F:ATP-dependent protein folding chaperone"/>
    <property type="evidence" value="ECO:0007669"/>
    <property type="project" value="InterPro"/>
</dbReference>
<dbReference type="GO" id="GO:0008270">
    <property type="term" value="F:zinc ion binding"/>
    <property type="evidence" value="ECO:0007669"/>
    <property type="project" value="UniProtKB-UniRule"/>
</dbReference>
<dbReference type="InterPro" id="IPR003593">
    <property type="entry name" value="AAA+_ATPase"/>
</dbReference>
<dbReference type="CDD" id="cd19497">
    <property type="entry name" value="RecA-like_ClpX"/>
    <property type="match status" value="1"/>
</dbReference>
<evidence type="ECO:0000256" key="4">
    <source>
        <dbReference type="ARBA" id="ARBA00022840"/>
    </source>
</evidence>
<dbReference type="NCBIfam" id="NF003745">
    <property type="entry name" value="PRK05342.1"/>
    <property type="match status" value="1"/>
</dbReference>
<dbReference type="InterPro" id="IPR003959">
    <property type="entry name" value="ATPase_AAA_core"/>
</dbReference>
<dbReference type="SMART" id="SM00382">
    <property type="entry name" value="AAA"/>
    <property type="match status" value="1"/>
</dbReference>
<sequence length="411" mass="46216">MKKRNDEENNELKCSFCKRGQNETGGLIHGYDGYICEDCVLAIADAVYNIRKKRKENNISLGAIVQNTPAKFKSELDKYVIGQEYAKKTVSVAIYNHYKRIKYNLENKNKIRKTNLLFFGPTGVGKTFLAEIIAKFISVPFAIADATSITEAGYVGEDVENVLLKLVENANYNIKNAELGIIYIDEIDKIAKSSDNTSITRDVSGEGVQQALLKLIESTIANLPPKGGRKHPDQKYIKINTENILFIFGGAFVGLEDIVQRRIGKKTLGFGQEIIPKGEYRDISKAKPEDFVKYGLIPEFIGRIPILVPFENLDESMLIRVMKEPKNSLLKEYQKMLSLDDCNLLWEEDALKCIAKIVHKQKTGARGLKGIIESVLMDVMYEVPSIKGKKKCVVNKKSIKEGNPLEIIKVE</sequence>
<dbReference type="InterPro" id="IPR059188">
    <property type="entry name" value="Znf_CLPX-like"/>
</dbReference>
<evidence type="ECO:0000256" key="6">
    <source>
        <dbReference type="PROSITE-ProRule" id="PRU01250"/>
    </source>
</evidence>
<dbReference type="GO" id="GO:0016887">
    <property type="term" value="F:ATP hydrolysis activity"/>
    <property type="evidence" value="ECO:0007669"/>
    <property type="project" value="InterPro"/>
</dbReference>
<feature type="binding site" evidence="6">
    <location>
        <position position="17"/>
    </location>
    <ligand>
        <name>Zn(2+)</name>
        <dbReference type="ChEBI" id="CHEBI:29105"/>
    </ligand>
</feature>
<name>A0A660SN53_UNCT6</name>
<dbReference type="InterPro" id="IPR027417">
    <property type="entry name" value="P-loop_NTPase"/>
</dbReference>
<keyword evidence="2" id="KW-0547">Nucleotide-binding</keyword>
<feature type="domain" description="ClpX-type ZB" evidence="7">
    <location>
        <begin position="1"/>
        <end position="55"/>
    </location>
</feature>
<dbReference type="SMART" id="SM01086">
    <property type="entry name" value="ClpB_D2-small"/>
    <property type="match status" value="1"/>
</dbReference>